<evidence type="ECO:0000313" key="5">
    <source>
        <dbReference type="Proteomes" id="UP000606786"/>
    </source>
</evidence>
<dbReference type="AlphaFoldDB" id="A0A811VH26"/>
<feature type="domain" description="BESS" evidence="3">
    <location>
        <begin position="388"/>
        <end position="427"/>
    </location>
</feature>
<feature type="compositionally biased region" description="Low complexity" evidence="2">
    <location>
        <begin position="339"/>
        <end position="360"/>
    </location>
</feature>
<keyword evidence="5" id="KW-1185">Reference proteome</keyword>
<reference evidence="4" key="1">
    <citation type="submission" date="2020-11" db="EMBL/GenBank/DDBJ databases">
        <authorList>
            <person name="Whitehead M."/>
        </authorList>
    </citation>
    <scope>NUCLEOTIDE SEQUENCE</scope>
    <source>
        <strain evidence="4">EGII</strain>
    </source>
</reference>
<dbReference type="GO" id="GO:0003677">
    <property type="term" value="F:DNA binding"/>
    <property type="evidence" value="ECO:0007669"/>
    <property type="project" value="InterPro"/>
</dbReference>
<evidence type="ECO:0000313" key="4">
    <source>
        <dbReference type="EMBL" id="CAD7013569.1"/>
    </source>
</evidence>
<organism evidence="4 5">
    <name type="scientific">Ceratitis capitata</name>
    <name type="common">Mediterranean fruit fly</name>
    <name type="synonym">Tephritis capitata</name>
    <dbReference type="NCBI Taxonomy" id="7213"/>
    <lineage>
        <taxon>Eukaryota</taxon>
        <taxon>Metazoa</taxon>
        <taxon>Ecdysozoa</taxon>
        <taxon>Arthropoda</taxon>
        <taxon>Hexapoda</taxon>
        <taxon>Insecta</taxon>
        <taxon>Pterygota</taxon>
        <taxon>Neoptera</taxon>
        <taxon>Endopterygota</taxon>
        <taxon>Diptera</taxon>
        <taxon>Brachycera</taxon>
        <taxon>Muscomorpha</taxon>
        <taxon>Tephritoidea</taxon>
        <taxon>Tephritidae</taxon>
        <taxon>Ceratitis</taxon>
        <taxon>Ceratitis</taxon>
    </lineage>
</organism>
<evidence type="ECO:0000256" key="2">
    <source>
        <dbReference type="SAM" id="MobiDB-lite"/>
    </source>
</evidence>
<dbReference type="OrthoDB" id="6081971at2759"/>
<comment type="caution">
    <text evidence="4">The sequence shown here is derived from an EMBL/GenBank/DDBJ whole genome shotgun (WGS) entry which is preliminary data.</text>
</comment>
<protein>
    <submittedName>
        <fullName evidence="4">(Mediterranean fruit fly) hypothetical protein</fullName>
    </submittedName>
</protein>
<gene>
    <name evidence="4" type="ORF">CCAP1982_LOCUS21625</name>
</gene>
<dbReference type="Proteomes" id="UP000606786">
    <property type="component" value="Unassembled WGS sequence"/>
</dbReference>
<feature type="region of interest" description="Disordered" evidence="2">
    <location>
        <begin position="44"/>
        <end position="110"/>
    </location>
</feature>
<evidence type="ECO:0000256" key="1">
    <source>
        <dbReference type="PROSITE-ProRule" id="PRU00371"/>
    </source>
</evidence>
<dbReference type="GO" id="GO:0005634">
    <property type="term" value="C:nucleus"/>
    <property type="evidence" value="ECO:0007669"/>
    <property type="project" value="UniProtKB-SubCell"/>
</dbReference>
<dbReference type="InterPro" id="IPR004210">
    <property type="entry name" value="BESS_motif"/>
</dbReference>
<feature type="compositionally biased region" description="Low complexity" evidence="2">
    <location>
        <begin position="59"/>
        <end position="79"/>
    </location>
</feature>
<feature type="compositionally biased region" description="Low complexity" evidence="2">
    <location>
        <begin position="14"/>
        <end position="23"/>
    </location>
</feature>
<sequence>MDFLKPYQGPGRHSNGNSNSSNSLKTEDTEDTECDFGFQVLTKAAGTNSSSEDDLKFNSAAAMPTSTTTTVVPTAQASLAPPPPQGPAAAAAAVAPPPPPPPSSSSSLTVTTLPPAVCSTMTNTTVTAVPAATNQIPAHFPLSAVVSLPAASAAFSPNNAAAINCMAPSSNNIAASAAASIAALTNNCSGAPAVTATAGALVLPVPSLPTVQLPPVQAHNKPLLGPISTMGPTNMPPAQIFPLPPLANVPKPTALMPASSAASSVGCLIIEPQLFASADTFKKELSAPTIGLFHNITSPATSTASTARINPPLISKIRRVQPSPQTAAINLSFSAMQQTANNNNNNSNSNTNMNNNNNSSQPPPAKVRKTSDRAEVDISAILQANRDLDANTLFFLSLARMVRAMPTKFQSLAKMRCMRIVSDIELELENATECGGMQPNDDSHGSKFCSIDSSPSPPDGATIIPNNPVSDTGPTEHFVYVMSPSRVESMIDISSDEDGTMNGN</sequence>
<comment type="subcellular location">
    <subcellularLocation>
        <location evidence="1">Nucleus</location>
    </subcellularLocation>
</comment>
<evidence type="ECO:0000259" key="3">
    <source>
        <dbReference type="PROSITE" id="PS51031"/>
    </source>
</evidence>
<proteinExistence type="predicted"/>
<name>A0A811VH26_CERCA</name>
<feature type="region of interest" description="Disordered" evidence="2">
    <location>
        <begin position="1"/>
        <end position="31"/>
    </location>
</feature>
<feature type="region of interest" description="Disordered" evidence="2">
    <location>
        <begin position="339"/>
        <end position="372"/>
    </location>
</feature>
<accession>A0A811VH26</accession>
<keyword evidence="1" id="KW-0539">Nucleus</keyword>
<dbReference type="EMBL" id="CAJHJT010000056">
    <property type="protein sequence ID" value="CAD7013569.1"/>
    <property type="molecule type" value="Genomic_DNA"/>
</dbReference>
<dbReference type="PROSITE" id="PS51031">
    <property type="entry name" value="BESS"/>
    <property type="match status" value="1"/>
</dbReference>